<dbReference type="EMBL" id="JASSZA010000016">
    <property type="protein sequence ID" value="KAK2091573.1"/>
    <property type="molecule type" value="Genomic_DNA"/>
</dbReference>
<protein>
    <submittedName>
        <fullName evidence="1">FERM domain-containing protein 4B</fullName>
    </submittedName>
</protein>
<proteinExistence type="predicted"/>
<organism evidence="1 2">
    <name type="scientific">Saguinus oedipus</name>
    <name type="common">Cotton-top tamarin</name>
    <name type="synonym">Oedipomidas oedipus</name>
    <dbReference type="NCBI Taxonomy" id="9490"/>
    <lineage>
        <taxon>Eukaryota</taxon>
        <taxon>Metazoa</taxon>
        <taxon>Chordata</taxon>
        <taxon>Craniata</taxon>
        <taxon>Vertebrata</taxon>
        <taxon>Euteleostomi</taxon>
        <taxon>Mammalia</taxon>
        <taxon>Eutheria</taxon>
        <taxon>Euarchontoglires</taxon>
        <taxon>Primates</taxon>
        <taxon>Haplorrhini</taxon>
        <taxon>Platyrrhini</taxon>
        <taxon>Cebidae</taxon>
        <taxon>Callitrichinae</taxon>
        <taxon>Saguinus</taxon>
    </lineage>
</organism>
<evidence type="ECO:0000313" key="1">
    <source>
        <dbReference type="EMBL" id="KAK2091573.1"/>
    </source>
</evidence>
<accession>A0ABQ9U3C8</accession>
<sequence length="70" mass="8072">MASVFMCGVEDLLFSGSRFVWNLTVSTLRRWYTERLRACHQVLRTWCGLQDVYQGPCRMPSTHGKPVPPV</sequence>
<comment type="caution">
    <text evidence="1">The sequence shown here is derived from an EMBL/GenBank/DDBJ whole genome shotgun (WGS) entry which is preliminary data.</text>
</comment>
<reference evidence="1 2" key="1">
    <citation type="submission" date="2023-05" db="EMBL/GenBank/DDBJ databases">
        <title>B98-5 Cell Line De Novo Hybrid Assembly: An Optical Mapping Approach.</title>
        <authorList>
            <person name="Kananen K."/>
            <person name="Auerbach J.A."/>
            <person name="Kautto E."/>
            <person name="Blachly J.S."/>
        </authorList>
    </citation>
    <scope>NUCLEOTIDE SEQUENCE [LARGE SCALE GENOMIC DNA]</scope>
    <source>
        <strain evidence="1">B95-8</strain>
        <tissue evidence="1">Cell line</tissue>
    </source>
</reference>
<dbReference type="Proteomes" id="UP001266305">
    <property type="component" value="Unassembled WGS sequence"/>
</dbReference>
<name>A0ABQ9U3C8_SAGOE</name>
<gene>
    <name evidence="1" type="primary">FRMD4B_1</name>
    <name evidence="1" type="ORF">P7K49_030857</name>
</gene>
<evidence type="ECO:0000313" key="2">
    <source>
        <dbReference type="Proteomes" id="UP001266305"/>
    </source>
</evidence>
<keyword evidence="2" id="KW-1185">Reference proteome</keyword>